<sequence length="190" mass="19640">MMRTTLLVSIALWASLAYVVAANDCYGKDIGDGDCCGREGDTVYWCTAGTHCDGLTQCSSGDSSGGGVGSILGIIAAILIWIAICVCCCRRVRTRGNNNAGQTATAARLRAEREPLYVNRSASPVVVVAAAVPSEPRTGAYPAQPSPQSPVSPGAECPYAPASDVYGYGYQPKEDVLPATGNNDSNGTGK</sequence>
<keyword evidence="3" id="KW-0732">Signal</keyword>
<keyword evidence="2" id="KW-1133">Transmembrane helix</keyword>
<organism evidence="4">
    <name type="scientific">Neobodo designis</name>
    <name type="common">Flagellated protozoan</name>
    <name type="synonym">Bodo designis</name>
    <dbReference type="NCBI Taxonomy" id="312471"/>
    <lineage>
        <taxon>Eukaryota</taxon>
        <taxon>Discoba</taxon>
        <taxon>Euglenozoa</taxon>
        <taxon>Kinetoplastea</taxon>
        <taxon>Metakinetoplastina</taxon>
        <taxon>Neobodonida</taxon>
        <taxon>Neobodo</taxon>
    </lineage>
</organism>
<evidence type="ECO:0000256" key="1">
    <source>
        <dbReference type="SAM" id="MobiDB-lite"/>
    </source>
</evidence>
<evidence type="ECO:0000313" key="4">
    <source>
        <dbReference type="EMBL" id="CAD9114859.1"/>
    </source>
</evidence>
<reference evidence="4" key="1">
    <citation type="submission" date="2021-01" db="EMBL/GenBank/DDBJ databases">
        <authorList>
            <person name="Corre E."/>
            <person name="Pelletier E."/>
            <person name="Niang G."/>
            <person name="Scheremetjew M."/>
            <person name="Finn R."/>
            <person name="Kale V."/>
            <person name="Holt S."/>
            <person name="Cochrane G."/>
            <person name="Meng A."/>
            <person name="Brown T."/>
            <person name="Cohen L."/>
        </authorList>
    </citation>
    <scope>NUCLEOTIDE SEQUENCE</scope>
    <source>
        <strain evidence="4">CCAP 1951/1</strain>
    </source>
</reference>
<evidence type="ECO:0000256" key="2">
    <source>
        <dbReference type="SAM" id="Phobius"/>
    </source>
</evidence>
<evidence type="ECO:0000256" key="3">
    <source>
        <dbReference type="SAM" id="SignalP"/>
    </source>
</evidence>
<keyword evidence="2" id="KW-0812">Transmembrane</keyword>
<feature type="signal peptide" evidence="3">
    <location>
        <begin position="1"/>
        <end position="22"/>
    </location>
</feature>
<dbReference type="AlphaFoldDB" id="A0A7S1Q2P4"/>
<protein>
    <submittedName>
        <fullName evidence="4">Uncharacterized protein</fullName>
    </submittedName>
</protein>
<name>A0A7S1Q2P4_NEODS</name>
<accession>A0A7S1Q2P4</accession>
<feature type="chain" id="PRO_5030759394" evidence="3">
    <location>
        <begin position="23"/>
        <end position="190"/>
    </location>
</feature>
<feature type="compositionally biased region" description="Polar residues" evidence="1">
    <location>
        <begin position="180"/>
        <end position="190"/>
    </location>
</feature>
<gene>
    <name evidence="4" type="ORF">NDES1114_LOCUS14136</name>
</gene>
<proteinExistence type="predicted"/>
<keyword evidence="2" id="KW-0472">Membrane</keyword>
<feature type="transmembrane region" description="Helical" evidence="2">
    <location>
        <begin position="69"/>
        <end position="89"/>
    </location>
</feature>
<dbReference type="EMBL" id="HBGF01021410">
    <property type="protein sequence ID" value="CAD9114859.1"/>
    <property type="molecule type" value="Transcribed_RNA"/>
</dbReference>
<feature type="region of interest" description="Disordered" evidence="1">
    <location>
        <begin position="137"/>
        <end position="190"/>
    </location>
</feature>